<reference evidence="2" key="1">
    <citation type="submission" date="2005-08" db="EMBL/GenBank/DDBJ databases">
        <title>Complete sequence of Chlorobium chlorochromatii CaD3.</title>
        <authorList>
            <person name="Copeland A."/>
            <person name="Lucas S."/>
            <person name="Lapidus A."/>
            <person name="Barry K."/>
            <person name="Detter J.C."/>
            <person name="Glavina T."/>
            <person name="Hammon N."/>
            <person name="Israni S."/>
            <person name="Pitluck S."/>
            <person name="Bryant D."/>
            <person name="Schmutz J."/>
            <person name="Larimer F."/>
            <person name="Land M."/>
            <person name="Kyrpides N."/>
            <person name="Ivanova N."/>
            <person name="Richardson P."/>
        </authorList>
    </citation>
    <scope>NUCLEOTIDE SEQUENCE [LARGE SCALE GENOMIC DNA]</scope>
    <source>
        <strain evidence="2">CaD3</strain>
    </source>
</reference>
<dbReference type="STRING" id="340177.Cag_0112"/>
<dbReference type="OrthoDB" id="9776116at2"/>
<dbReference type="InterPro" id="IPR002881">
    <property type="entry name" value="DUF58"/>
</dbReference>
<dbReference type="SUPFAM" id="SSF53300">
    <property type="entry name" value="vWA-like"/>
    <property type="match status" value="1"/>
</dbReference>
<dbReference type="HOGENOM" id="CLU_054927_2_0_10"/>
<dbReference type="KEGG" id="cch:Cag_0112"/>
<dbReference type="Pfam" id="PF01882">
    <property type="entry name" value="DUF58"/>
    <property type="match status" value="1"/>
</dbReference>
<sequence length="309" mass="36373">MGREWFSLTKHSLEQTPQESLAELQRRIRRIEIRSRRKATELFSGEYHSSFKGKGIEFSHVREYHYGDDVRSIDWNTSARNQDLYVKLFTEERERSLLLMVDGSASMFFGSNQQSKKELAFELAAVLAFSALDNNDKVGLLIFTDQVELYLPPRKGRRHVLLLLDKLSRHKPQSKQTNINAALSFLRYTLRRQEIVFLITDLIDSDYEKGMKQLNQRHDFILVHLRDALDTKLPLSGLLTLQDPESGERCVVDMATPQQCERYKAMQERSIEELRQRMRRMRIDAIYLETDHSFFGALNAFFRYREQKV</sequence>
<dbReference type="PANTHER" id="PTHR33608">
    <property type="entry name" value="BLL2464 PROTEIN"/>
    <property type="match status" value="1"/>
</dbReference>
<gene>
    <name evidence="2" type="ordered locus">Cag_0112</name>
</gene>
<dbReference type="InterPro" id="IPR002035">
    <property type="entry name" value="VWF_A"/>
</dbReference>
<name>Q3AUD5_CHLCH</name>
<organism evidence="2">
    <name type="scientific">Chlorobium chlorochromatii (strain CaD3)</name>
    <dbReference type="NCBI Taxonomy" id="340177"/>
    <lineage>
        <taxon>Bacteria</taxon>
        <taxon>Pseudomonadati</taxon>
        <taxon>Chlorobiota</taxon>
        <taxon>Chlorobiia</taxon>
        <taxon>Chlorobiales</taxon>
        <taxon>Chlorobiaceae</taxon>
        <taxon>Chlorobium/Pelodictyon group</taxon>
        <taxon>Chlorobium</taxon>
    </lineage>
</organism>
<dbReference type="PROSITE" id="PS50234">
    <property type="entry name" value="VWFA"/>
    <property type="match status" value="1"/>
</dbReference>
<feature type="domain" description="VWFA" evidence="1">
    <location>
        <begin position="96"/>
        <end position="278"/>
    </location>
</feature>
<dbReference type="Gene3D" id="3.40.50.410">
    <property type="entry name" value="von Willebrand factor, type A domain"/>
    <property type="match status" value="1"/>
</dbReference>
<dbReference type="eggNOG" id="COG1721">
    <property type="taxonomic scope" value="Bacteria"/>
</dbReference>
<dbReference type="PANTHER" id="PTHR33608:SF6">
    <property type="entry name" value="BLL2464 PROTEIN"/>
    <property type="match status" value="1"/>
</dbReference>
<dbReference type="CDD" id="cd00198">
    <property type="entry name" value="vWFA"/>
    <property type="match status" value="1"/>
</dbReference>
<evidence type="ECO:0000313" key="2">
    <source>
        <dbReference type="EMBL" id="ABB27390.1"/>
    </source>
</evidence>
<dbReference type="EMBL" id="CP000108">
    <property type="protein sequence ID" value="ABB27390.1"/>
    <property type="molecule type" value="Genomic_DNA"/>
</dbReference>
<dbReference type="SMART" id="SM00327">
    <property type="entry name" value="VWA"/>
    <property type="match status" value="1"/>
</dbReference>
<accession>Q3AUD5</accession>
<evidence type="ECO:0000259" key="1">
    <source>
        <dbReference type="PROSITE" id="PS50234"/>
    </source>
</evidence>
<protein>
    <submittedName>
        <fullName evidence="2">von Willebrand factor, type A</fullName>
    </submittedName>
</protein>
<dbReference type="InterPro" id="IPR036465">
    <property type="entry name" value="vWFA_dom_sf"/>
</dbReference>
<dbReference type="AlphaFoldDB" id="Q3AUD5"/>
<proteinExistence type="predicted"/>